<keyword evidence="9" id="KW-0325">Glycoprotein</keyword>
<keyword evidence="6" id="KW-0472">Membrane</keyword>
<dbReference type="GO" id="GO:0009897">
    <property type="term" value="C:external side of plasma membrane"/>
    <property type="evidence" value="ECO:0007669"/>
    <property type="project" value="TreeGrafter"/>
</dbReference>
<evidence type="ECO:0000313" key="12">
    <source>
        <dbReference type="Ensembl" id="ENSSANP00000033652.1"/>
    </source>
</evidence>
<reference evidence="12" key="2">
    <citation type="submission" date="2025-09" db="UniProtKB">
        <authorList>
            <consortium name="Ensembl"/>
        </authorList>
    </citation>
    <scope>IDENTIFICATION</scope>
</reference>
<accession>A0A671MJX6</accession>
<dbReference type="GO" id="GO:0042130">
    <property type="term" value="P:negative regulation of T cell proliferation"/>
    <property type="evidence" value="ECO:0007669"/>
    <property type="project" value="TreeGrafter"/>
</dbReference>
<dbReference type="Gene3D" id="2.60.40.10">
    <property type="entry name" value="Immunoglobulins"/>
    <property type="match status" value="1"/>
</dbReference>
<evidence type="ECO:0000256" key="10">
    <source>
        <dbReference type="ARBA" id="ARBA00023319"/>
    </source>
</evidence>
<dbReference type="AlphaFoldDB" id="A0A671MJX6"/>
<protein>
    <recommendedName>
        <fullName evidence="11">Ig-like domain-containing protein</fullName>
    </recommendedName>
</protein>
<dbReference type="PANTHER" id="PTHR25466:SF14">
    <property type="entry name" value="BUTYROPHILIN SUBFAMILY 2 MEMBER A2-LIKE-RELATED"/>
    <property type="match status" value="1"/>
</dbReference>
<keyword evidence="8" id="KW-0675">Receptor</keyword>
<dbReference type="GO" id="GO:0006955">
    <property type="term" value="P:immune response"/>
    <property type="evidence" value="ECO:0007669"/>
    <property type="project" value="TreeGrafter"/>
</dbReference>
<dbReference type="InterPro" id="IPR007110">
    <property type="entry name" value="Ig-like_dom"/>
</dbReference>
<sequence>VKLSCVDIFSFLHSLAEFEITVPRDTVTGFYSEELILPCTFPADSSWDLRSTVITWQRGLDVVHSFYHSQNQLDLQNRHYVKRTSLFSQEMAQGNASLKLDKVTLQDAGVYTCSVSTNTGSQKK</sequence>
<dbReference type="SUPFAM" id="SSF48726">
    <property type="entry name" value="Immunoglobulin"/>
    <property type="match status" value="1"/>
</dbReference>
<keyword evidence="3" id="KW-0812">Transmembrane</keyword>
<comment type="subcellular location">
    <subcellularLocation>
        <location evidence="1">Cell membrane</location>
        <topology evidence="1">Single-pass type I membrane protein</topology>
    </subcellularLocation>
</comment>
<dbReference type="Pfam" id="PF07686">
    <property type="entry name" value="V-set"/>
    <property type="match status" value="1"/>
</dbReference>
<dbReference type="Proteomes" id="UP000472260">
    <property type="component" value="Unassembled WGS sequence"/>
</dbReference>
<evidence type="ECO:0000313" key="13">
    <source>
        <dbReference type="Proteomes" id="UP000472260"/>
    </source>
</evidence>
<evidence type="ECO:0000256" key="1">
    <source>
        <dbReference type="ARBA" id="ARBA00004251"/>
    </source>
</evidence>
<dbReference type="SMART" id="SM00406">
    <property type="entry name" value="IGv"/>
    <property type="match status" value="1"/>
</dbReference>
<evidence type="ECO:0000256" key="5">
    <source>
        <dbReference type="ARBA" id="ARBA00022989"/>
    </source>
</evidence>
<keyword evidence="13" id="KW-1185">Reference proteome</keyword>
<keyword evidence="5" id="KW-1133">Transmembrane helix</keyword>
<dbReference type="PANTHER" id="PTHR25466">
    <property type="entry name" value="T-LYMPHOCYTE ACTIVATION ANTIGEN"/>
    <property type="match status" value="1"/>
</dbReference>
<dbReference type="GO" id="GO:0042102">
    <property type="term" value="P:positive regulation of T cell proliferation"/>
    <property type="evidence" value="ECO:0007669"/>
    <property type="project" value="TreeGrafter"/>
</dbReference>
<reference evidence="12" key="1">
    <citation type="submission" date="2025-08" db="UniProtKB">
        <authorList>
            <consortium name="Ensembl"/>
        </authorList>
    </citation>
    <scope>IDENTIFICATION</scope>
</reference>
<dbReference type="InterPro" id="IPR013106">
    <property type="entry name" value="Ig_V-set"/>
</dbReference>
<keyword evidence="2" id="KW-1003">Cell membrane</keyword>
<dbReference type="InterPro" id="IPR051713">
    <property type="entry name" value="T-cell_Activation_Regulation"/>
</dbReference>
<keyword evidence="10" id="KW-0393">Immunoglobulin domain</keyword>
<dbReference type="FunFam" id="2.60.40.10:FF:000142">
    <property type="entry name" value="V-set domain-containing T-cell activation inhibitor 1"/>
    <property type="match status" value="1"/>
</dbReference>
<keyword evidence="7" id="KW-1015">Disulfide bond</keyword>
<evidence type="ECO:0000256" key="7">
    <source>
        <dbReference type="ARBA" id="ARBA00023157"/>
    </source>
</evidence>
<organism evidence="12 13">
    <name type="scientific">Sinocyclocheilus anshuiensis</name>
    <dbReference type="NCBI Taxonomy" id="1608454"/>
    <lineage>
        <taxon>Eukaryota</taxon>
        <taxon>Metazoa</taxon>
        <taxon>Chordata</taxon>
        <taxon>Craniata</taxon>
        <taxon>Vertebrata</taxon>
        <taxon>Euteleostomi</taxon>
        <taxon>Actinopterygii</taxon>
        <taxon>Neopterygii</taxon>
        <taxon>Teleostei</taxon>
        <taxon>Ostariophysi</taxon>
        <taxon>Cypriniformes</taxon>
        <taxon>Cyprinidae</taxon>
        <taxon>Cyprininae</taxon>
        <taxon>Sinocyclocheilus</taxon>
    </lineage>
</organism>
<evidence type="ECO:0000256" key="3">
    <source>
        <dbReference type="ARBA" id="ARBA00022692"/>
    </source>
</evidence>
<keyword evidence="4" id="KW-0732">Signal</keyword>
<dbReference type="GO" id="GO:0071222">
    <property type="term" value="P:cellular response to lipopolysaccharide"/>
    <property type="evidence" value="ECO:0007669"/>
    <property type="project" value="TreeGrafter"/>
</dbReference>
<dbReference type="PROSITE" id="PS50835">
    <property type="entry name" value="IG_LIKE"/>
    <property type="match status" value="1"/>
</dbReference>
<dbReference type="Ensembl" id="ENSSANT00000035834.1">
    <property type="protein sequence ID" value="ENSSANP00000033652.1"/>
    <property type="gene ID" value="ENSSANG00000017132.1"/>
</dbReference>
<evidence type="ECO:0000259" key="11">
    <source>
        <dbReference type="PROSITE" id="PS50835"/>
    </source>
</evidence>
<evidence type="ECO:0000256" key="8">
    <source>
        <dbReference type="ARBA" id="ARBA00023170"/>
    </source>
</evidence>
<evidence type="ECO:0000256" key="4">
    <source>
        <dbReference type="ARBA" id="ARBA00022729"/>
    </source>
</evidence>
<name>A0A671MJX6_9TELE</name>
<evidence type="ECO:0000256" key="2">
    <source>
        <dbReference type="ARBA" id="ARBA00022475"/>
    </source>
</evidence>
<dbReference type="GO" id="GO:0007166">
    <property type="term" value="P:cell surface receptor signaling pathway"/>
    <property type="evidence" value="ECO:0007669"/>
    <property type="project" value="TreeGrafter"/>
</dbReference>
<dbReference type="GO" id="GO:0031295">
    <property type="term" value="P:T cell costimulation"/>
    <property type="evidence" value="ECO:0007669"/>
    <property type="project" value="TreeGrafter"/>
</dbReference>
<evidence type="ECO:0000256" key="6">
    <source>
        <dbReference type="ARBA" id="ARBA00023136"/>
    </source>
</evidence>
<feature type="domain" description="Ig-like" evidence="11">
    <location>
        <begin position="32"/>
        <end position="124"/>
    </location>
</feature>
<proteinExistence type="predicted"/>
<dbReference type="InterPro" id="IPR013783">
    <property type="entry name" value="Ig-like_fold"/>
</dbReference>
<evidence type="ECO:0000256" key="9">
    <source>
        <dbReference type="ARBA" id="ARBA00023180"/>
    </source>
</evidence>
<dbReference type="InterPro" id="IPR036179">
    <property type="entry name" value="Ig-like_dom_sf"/>
</dbReference>